<sequence>MIVFVNDEKVETSASSLEELLSGLQGLPEYYSVAVNDEIVPRGTYASCVLKENDCITVFAFMQGG</sequence>
<dbReference type="InterPro" id="IPR012675">
    <property type="entry name" value="Beta-grasp_dom_sf"/>
</dbReference>
<protein>
    <submittedName>
        <fullName evidence="1">Thiamine biosynthesis protein ThiS</fullName>
    </submittedName>
</protein>
<dbReference type="InterPro" id="IPR003749">
    <property type="entry name" value="ThiS/MoaD-like"/>
</dbReference>
<dbReference type="SUPFAM" id="SSF54285">
    <property type="entry name" value="MoaD/ThiS"/>
    <property type="match status" value="1"/>
</dbReference>
<proteinExistence type="predicted"/>
<dbReference type="EMBL" id="FOXF01000011">
    <property type="protein sequence ID" value="SFP26298.1"/>
    <property type="molecule type" value="Genomic_DNA"/>
</dbReference>
<dbReference type="PANTHER" id="PTHR34472">
    <property type="entry name" value="SULFUR CARRIER PROTEIN THIS"/>
    <property type="match status" value="1"/>
</dbReference>
<dbReference type="NCBIfam" id="TIGR01683">
    <property type="entry name" value="thiS"/>
    <property type="match status" value="1"/>
</dbReference>
<reference evidence="1 2" key="1">
    <citation type="submission" date="2016-10" db="EMBL/GenBank/DDBJ databases">
        <authorList>
            <person name="Varghese N."/>
            <person name="Submissions S."/>
        </authorList>
    </citation>
    <scope>NUCLEOTIDE SEQUENCE [LARGE SCALE GENOMIC DNA]</scope>
    <source>
        <strain evidence="1 2">DSM 1361</strain>
    </source>
</reference>
<gene>
    <name evidence="1" type="ORF">SAMN02910344_00903</name>
</gene>
<dbReference type="OrthoDB" id="9800283at2"/>
<dbReference type="InterPro" id="IPR010035">
    <property type="entry name" value="Thi_S"/>
</dbReference>
<dbReference type="Gene3D" id="3.10.20.30">
    <property type="match status" value="1"/>
</dbReference>
<evidence type="ECO:0000313" key="1">
    <source>
        <dbReference type="EMBL" id="SFP26298.1"/>
    </source>
</evidence>
<dbReference type="PANTHER" id="PTHR34472:SF1">
    <property type="entry name" value="SULFUR CARRIER PROTEIN THIS"/>
    <property type="match status" value="1"/>
</dbReference>
<dbReference type="InterPro" id="IPR016155">
    <property type="entry name" value="Mopterin_synth/thiamin_S_b"/>
</dbReference>
<dbReference type="CDD" id="cd00565">
    <property type="entry name" value="Ubl_ThiS"/>
    <property type="match status" value="1"/>
</dbReference>
<name>A0A662ZGA3_9GAMM</name>
<dbReference type="AlphaFoldDB" id="A0A662ZGA3"/>
<evidence type="ECO:0000313" key="2">
    <source>
        <dbReference type="Proteomes" id="UP000243745"/>
    </source>
</evidence>
<dbReference type="Pfam" id="PF02597">
    <property type="entry name" value="ThiS"/>
    <property type="match status" value="1"/>
</dbReference>
<keyword evidence="2" id="KW-1185">Reference proteome</keyword>
<dbReference type="RefSeq" id="WP_093141324.1">
    <property type="nucleotide sequence ID" value="NZ_FOXF01000011.1"/>
</dbReference>
<dbReference type="Proteomes" id="UP000243745">
    <property type="component" value="Unassembled WGS sequence"/>
</dbReference>
<organism evidence="1 2">
    <name type="scientific">Ruminobacter amylophilus</name>
    <dbReference type="NCBI Taxonomy" id="867"/>
    <lineage>
        <taxon>Bacteria</taxon>
        <taxon>Pseudomonadati</taxon>
        <taxon>Pseudomonadota</taxon>
        <taxon>Gammaproteobacteria</taxon>
        <taxon>Aeromonadales</taxon>
        <taxon>Succinivibrionaceae</taxon>
        <taxon>Ruminobacter</taxon>
    </lineage>
</organism>
<accession>A0A662ZGA3</accession>